<name>A0A248LFY5_9NEIS</name>
<keyword evidence="5" id="KW-0175">Coiled coil</keyword>
<dbReference type="FunFam" id="3.30.450.20:FF:000075">
    <property type="entry name" value="Methyl-accepting chemotaxis protein"/>
    <property type="match status" value="1"/>
</dbReference>
<dbReference type="CDD" id="cd11386">
    <property type="entry name" value="MCP_signal"/>
    <property type="match status" value="1"/>
</dbReference>
<organism evidence="10 11">
    <name type="scientific">Laribacter hongkongensis</name>
    <dbReference type="NCBI Taxonomy" id="168471"/>
    <lineage>
        <taxon>Bacteria</taxon>
        <taxon>Pseudomonadati</taxon>
        <taxon>Pseudomonadota</taxon>
        <taxon>Betaproteobacteria</taxon>
        <taxon>Neisseriales</taxon>
        <taxon>Aquaspirillaceae</taxon>
        <taxon>Laribacter</taxon>
    </lineage>
</organism>
<dbReference type="PANTHER" id="PTHR43531">
    <property type="entry name" value="PROTEIN ICFG"/>
    <property type="match status" value="1"/>
</dbReference>
<feature type="region of interest" description="Disordered" evidence="6">
    <location>
        <begin position="747"/>
        <end position="773"/>
    </location>
</feature>
<reference evidence="11" key="1">
    <citation type="submission" date="2017-06" db="EMBL/GenBank/DDBJ databases">
        <title>Whole genome sequence of Laribacter hongkongensis LHGZ1.</title>
        <authorList>
            <person name="Chen D."/>
            <person name="Wu H."/>
            <person name="Chen J."/>
        </authorList>
    </citation>
    <scope>NUCLEOTIDE SEQUENCE [LARGE SCALE GENOMIC DNA]</scope>
    <source>
        <strain evidence="11">LHGZ1</strain>
    </source>
</reference>
<dbReference type="Pfam" id="PF13188">
    <property type="entry name" value="PAS_8"/>
    <property type="match status" value="1"/>
</dbReference>
<evidence type="ECO:0000256" key="2">
    <source>
        <dbReference type="ARBA" id="ARBA00022481"/>
    </source>
</evidence>
<comment type="subcellular location">
    <subcellularLocation>
        <location evidence="1">Membrane</location>
    </subcellularLocation>
</comment>
<keyword evidence="4" id="KW-0807">Transducer</keyword>
<dbReference type="PROSITE" id="PS50111">
    <property type="entry name" value="CHEMOTAXIS_TRANSDUC_2"/>
    <property type="match status" value="1"/>
</dbReference>
<dbReference type="Gene3D" id="1.10.287.950">
    <property type="entry name" value="Methyl-accepting chemotaxis protein"/>
    <property type="match status" value="1"/>
</dbReference>
<feature type="compositionally biased region" description="Polar residues" evidence="6">
    <location>
        <begin position="755"/>
        <end position="764"/>
    </location>
</feature>
<dbReference type="FunFam" id="1.10.287.950:FF:000001">
    <property type="entry name" value="Methyl-accepting chemotaxis sensory transducer"/>
    <property type="match status" value="1"/>
</dbReference>
<feature type="domain" description="Methyl-accepting transducer" evidence="8">
    <location>
        <begin position="482"/>
        <end position="711"/>
    </location>
</feature>
<dbReference type="PANTHER" id="PTHR43531:SF14">
    <property type="entry name" value="METHYL-ACCEPTING CHEMOTAXIS PROTEIN I-RELATED"/>
    <property type="match status" value="1"/>
</dbReference>
<dbReference type="SMART" id="SM00283">
    <property type="entry name" value="MA"/>
    <property type="match status" value="1"/>
</dbReference>
<keyword evidence="7" id="KW-1133">Transmembrane helix</keyword>
<evidence type="ECO:0000256" key="7">
    <source>
        <dbReference type="SAM" id="Phobius"/>
    </source>
</evidence>
<dbReference type="InterPro" id="IPR024478">
    <property type="entry name" value="HlyB_4HB_MCP"/>
</dbReference>
<dbReference type="InterPro" id="IPR004089">
    <property type="entry name" value="MCPsignal_dom"/>
</dbReference>
<dbReference type="Pfam" id="PF00015">
    <property type="entry name" value="MCPsignal"/>
    <property type="match status" value="1"/>
</dbReference>
<dbReference type="AlphaFoldDB" id="A0A248LFY5"/>
<feature type="coiled-coil region" evidence="5">
    <location>
        <begin position="689"/>
        <end position="720"/>
    </location>
</feature>
<dbReference type="EMBL" id="CP022115">
    <property type="protein sequence ID" value="ASJ23385.1"/>
    <property type="molecule type" value="Genomic_DNA"/>
</dbReference>
<dbReference type="InterPro" id="IPR003660">
    <property type="entry name" value="HAMP_dom"/>
</dbReference>
<evidence type="ECO:0000256" key="1">
    <source>
        <dbReference type="ARBA" id="ARBA00004370"/>
    </source>
</evidence>
<proteinExistence type="inferred from homology"/>
<evidence type="ECO:0000256" key="3">
    <source>
        <dbReference type="ARBA" id="ARBA00029447"/>
    </source>
</evidence>
<comment type="similarity">
    <text evidence="3">Belongs to the methyl-accepting chemotaxis (MCP) protein family.</text>
</comment>
<dbReference type="InterPro" id="IPR047347">
    <property type="entry name" value="YvaQ-like_sensor"/>
</dbReference>
<dbReference type="GO" id="GO:0005886">
    <property type="term" value="C:plasma membrane"/>
    <property type="evidence" value="ECO:0007669"/>
    <property type="project" value="TreeGrafter"/>
</dbReference>
<dbReference type="Gene3D" id="3.30.450.20">
    <property type="entry name" value="PAS domain"/>
    <property type="match status" value="1"/>
</dbReference>
<gene>
    <name evidence="10" type="ORF">LHGZ1_0554</name>
</gene>
<evidence type="ECO:0000259" key="8">
    <source>
        <dbReference type="PROSITE" id="PS50111"/>
    </source>
</evidence>
<dbReference type="PROSITE" id="PS50885">
    <property type="entry name" value="HAMP"/>
    <property type="match status" value="1"/>
</dbReference>
<evidence type="ECO:0000256" key="6">
    <source>
        <dbReference type="SAM" id="MobiDB-lite"/>
    </source>
</evidence>
<sequence>MKFSHMSLSRRLLVCFSLLAIIPVLLGGVSIWQNQSMQSRVNHLNDTALPQVIEANHIIDNSNLVTNSLQSMLLLDSEALVREARNKAKLAAESNAEILQKLQAGAPAEDMPLLNSMVSARQAVLADRSQFLNLYDQGNHEAARRYLMNETQGAMQVLMAATTRYIEHKTAAATKGAGEASEMAVFGNWLIGFGIALSLALAIAFARLTTRSVMREIGGDPAVAREALLRLNQGDLSVSLPVAEGDHTSLFARLNDTSRLAIENARVRAALEHVNANVMIADNDRNILFMNRSVTAMLKAAESDIRKGLPNFSADKVQGSNMDIFHRNPRHQQDILARLSSVIHTQISIGGRHFALTANPVFDPQGNRLGTVVEWLDRTAEVAVEQEVAGIVNSASKGDFTQRIKLDNKTGFFRQLAEGLNTLLDTTHQGIGDVAQVLSALARGDLTARVKGDFEGTFAALSQDTNATVEHLRGIVQRIKSASDTISNAAQEITAGNQNLSARTEQQAASLEETAASMEQITGTVKQNAENSRQANNLAMGASDIATRGGEVVHQVVATMNDIADSAKKIVDIIGVIDGIAFQTNILALNAAVEAARAGEQGRGFAVVASEVRSLAQRSASAAKEIKSLIGDSVSKVESGNQLVDEAGRTMSEIVAAVQRVSGIVSEISAASSEQSTGIEQVNISVSQMDEMTQKNATLVEEAAAAAEAMREQAVSLAQAVAQFNLGGSGARGADGKGRSIGKFALPAAEPASGQARTEQQGSGESVGEWESF</sequence>
<keyword evidence="7" id="KW-0472">Membrane</keyword>
<evidence type="ECO:0000259" key="9">
    <source>
        <dbReference type="PROSITE" id="PS50885"/>
    </source>
</evidence>
<keyword evidence="7" id="KW-0812">Transmembrane</keyword>
<dbReference type="InterPro" id="IPR051310">
    <property type="entry name" value="MCP_chemotaxis"/>
</dbReference>
<dbReference type="Pfam" id="PF12729">
    <property type="entry name" value="4HB_MCP_1"/>
    <property type="match status" value="1"/>
</dbReference>
<feature type="domain" description="HAMP" evidence="9">
    <location>
        <begin position="431"/>
        <end position="477"/>
    </location>
</feature>
<dbReference type="GO" id="GO:0004888">
    <property type="term" value="F:transmembrane signaling receptor activity"/>
    <property type="evidence" value="ECO:0007669"/>
    <property type="project" value="TreeGrafter"/>
</dbReference>
<dbReference type="GO" id="GO:0007165">
    <property type="term" value="P:signal transduction"/>
    <property type="evidence" value="ECO:0007669"/>
    <property type="project" value="UniProtKB-KW"/>
</dbReference>
<accession>A0A248LFY5</accession>
<evidence type="ECO:0000256" key="5">
    <source>
        <dbReference type="SAM" id="Coils"/>
    </source>
</evidence>
<dbReference type="CDD" id="cd19411">
    <property type="entry name" value="MCP2201-like_sensor"/>
    <property type="match status" value="1"/>
</dbReference>
<dbReference type="RefSeq" id="WP_147640064.1">
    <property type="nucleotide sequence ID" value="NZ_CP022115.1"/>
</dbReference>
<feature type="transmembrane region" description="Helical" evidence="7">
    <location>
        <begin position="186"/>
        <end position="206"/>
    </location>
</feature>
<evidence type="ECO:0000313" key="11">
    <source>
        <dbReference type="Proteomes" id="UP000197424"/>
    </source>
</evidence>
<keyword evidence="2" id="KW-0488">Methylation</keyword>
<dbReference type="SUPFAM" id="SSF55785">
    <property type="entry name" value="PYP-like sensor domain (PAS domain)"/>
    <property type="match status" value="1"/>
</dbReference>
<dbReference type="Pfam" id="PF18947">
    <property type="entry name" value="HAMP_2"/>
    <property type="match status" value="1"/>
</dbReference>
<dbReference type="GO" id="GO:0006935">
    <property type="term" value="P:chemotaxis"/>
    <property type="evidence" value="ECO:0007669"/>
    <property type="project" value="TreeGrafter"/>
</dbReference>
<dbReference type="InterPro" id="IPR000014">
    <property type="entry name" value="PAS"/>
</dbReference>
<dbReference type="OrthoDB" id="9765776at2"/>
<evidence type="ECO:0000256" key="4">
    <source>
        <dbReference type="PROSITE-ProRule" id="PRU00284"/>
    </source>
</evidence>
<dbReference type="Proteomes" id="UP000197424">
    <property type="component" value="Chromosome"/>
</dbReference>
<dbReference type="InterPro" id="IPR035965">
    <property type="entry name" value="PAS-like_dom_sf"/>
</dbReference>
<evidence type="ECO:0000313" key="10">
    <source>
        <dbReference type="EMBL" id="ASJ23385.1"/>
    </source>
</evidence>
<protein>
    <submittedName>
        <fullName evidence="10">Putative methyl-accepting chemotaxis protein</fullName>
    </submittedName>
</protein>
<dbReference type="SUPFAM" id="SSF58104">
    <property type="entry name" value="Methyl-accepting chemotaxis protein (MCP) signaling domain"/>
    <property type="match status" value="1"/>
</dbReference>